<gene>
    <name evidence="5" type="ORF">FNK824_LOCUS6168</name>
</gene>
<comment type="caution">
    <text evidence="5">The sequence shown here is derived from an EMBL/GenBank/DDBJ whole genome shotgun (WGS) entry which is preliminary data.</text>
</comment>
<dbReference type="AlphaFoldDB" id="A0A818RB22"/>
<dbReference type="PANTHER" id="PTHR45875">
    <property type="entry name" value="METHYLTRANSFERASE N6AMT1"/>
    <property type="match status" value="1"/>
</dbReference>
<feature type="domain" description="Methyltransferase small" evidence="4">
    <location>
        <begin position="54"/>
        <end position="149"/>
    </location>
</feature>
<protein>
    <recommendedName>
        <fullName evidence="4">Methyltransferase small domain-containing protein</fullName>
    </recommendedName>
</protein>
<dbReference type="Gene3D" id="3.40.50.150">
    <property type="entry name" value="Vaccinia Virus protein VP39"/>
    <property type="match status" value="1"/>
</dbReference>
<dbReference type="SUPFAM" id="SSF53335">
    <property type="entry name" value="S-adenosyl-L-methionine-dependent methyltransferases"/>
    <property type="match status" value="1"/>
</dbReference>
<dbReference type="CDD" id="cd02440">
    <property type="entry name" value="AdoMet_MTases"/>
    <property type="match status" value="1"/>
</dbReference>
<accession>A0A818RB22</accession>
<evidence type="ECO:0000256" key="2">
    <source>
        <dbReference type="ARBA" id="ARBA00022679"/>
    </source>
</evidence>
<keyword evidence="3" id="KW-0949">S-adenosyl-L-methionine</keyword>
<name>A0A818RB22_9BILA</name>
<evidence type="ECO:0000256" key="1">
    <source>
        <dbReference type="ARBA" id="ARBA00022603"/>
    </source>
</evidence>
<keyword evidence="1" id="KW-0489">Methyltransferase</keyword>
<evidence type="ECO:0000313" key="5">
    <source>
        <dbReference type="EMBL" id="CAF3654279.1"/>
    </source>
</evidence>
<dbReference type="InterPro" id="IPR052190">
    <property type="entry name" value="Euk-Arch_PrmC-MTase"/>
</dbReference>
<dbReference type="InterPro" id="IPR029063">
    <property type="entry name" value="SAM-dependent_MTases_sf"/>
</dbReference>
<dbReference type="GO" id="GO:0008757">
    <property type="term" value="F:S-adenosylmethionine-dependent methyltransferase activity"/>
    <property type="evidence" value="ECO:0007669"/>
    <property type="project" value="TreeGrafter"/>
</dbReference>
<proteinExistence type="predicted"/>
<dbReference type="Pfam" id="PF05175">
    <property type="entry name" value="MTS"/>
    <property type="match status" value="1"/>
</dbReference>
<dbReference type="GO" id="GO:0032259">
    <property type="term" value="P:methylation"/>
    <property type="evidence" value="ECO:0007669"/>
    <property type="project" value="UniProtKB-KW"/>
</dbReference>
<sequence>MEEIDYIRGGLGDKLLTQITSIQEKTTILIQGKSFVIYPNVFNPIVYSATLYFTRSLLELVQHMKPQHMLELGTGAGYNAILGALNGATYVTCTDVSQIAVNNAQENIDNHQLGNRVTVIRSDVFDSLSSECKYKFDLIFWNFPFVHINKPASELTDLERCVYDPEHEGIDKCLRDIKQFLVPDRGRAFFAFSTTLASMEQFSDVAAKNNWKLQLVNEYETTVGDDIGFEEAGAGAQLANRVKLFICKASSGINGFGSNR</sequence>
<dbReference type="GO" id="GO:0035657">
    <property type="term" value="C:eRF1 methyltransferase complex"/>
    <property type="evidence" value="ECO:0007669"/>
    <property type="project" value="TreeGrafter"/>
</dbReference>
<keyword evidence="2" id="KW-0808">Transferase</keyword>
<dbReference type="EMBL" id="CAJOBE010000524">
    <property type="protein sequence ID" value="CAF3654279.1"/>
    <property type="molecule type" value="Genomic_DNA"/>
</dbReference>
<evidence type="ECO:0000256" key="3">
    <source>
        <dbReference type="ARBA" id="ARBA00022691"/>
    </source>
</evidence>
<evidence type="ECO:0000259" key="4">
    <source>
        <dbReference type="Pfam" id="PF05175"/>
    </source>
</evidence>
<dbReference type="PANTHER" id="PTHR45875:SF1">
    <property type="entry name" value="METHYLTRANSFERASE N6AMT1"/>
    <property type="match status" value="1"/>
</dbReference>
<dbReference type="InterPro" id="IPR007848">
    <property type="entry name" value="Small_mtfrase_dom"/>
</dbReference>
<dbReference type="GO" id="GO:0008276">
    <property type="term" value="F:protein methyltransferase activity"/>
    <property type="evidence" value="ECO:0007669"/>
    <property type="project" value="TreeGrafter"/>
</dbReference>
<dbReference type="Proteomes" id="UP000663874">
    <property type="component" value="Unassembled WGS sequence"/>
</dbReference>
<organism evidence="5 6">
    <name type="scientific">Rotaria sordida</name>
    <dbReference type="NCBI Taxonomy" id="392033"/>
    <lineage>
        <taxon>Eukaryota</taxon>
        <taxon>Metazoa</taxon>
        <taxon>Spiralia</taxon>
        <taxon>Gnathifera</taxon>
        <taxon>Rotifera</taxon>
        <taxon>Eurotatoria</taxon>
        <taxon>Bdelloidea</taxon>
        <taxon>Philodinida</taxon>
        <taxon>Philodinidae</taxon>
        <taxon>Rotaria</taxon>
    </lineage>
</organism>
<evidence type="ECO:0000313" key="6">
    <source>
        <dbReference type="Proteomes" id="UP000663874"/>
    </source>
</evidence>
<reference evidence="5" key="1">
    <citation type="submission" date="2021-02" db="EMBL/GenBank/DDBJ databases">
        <authorList>
            <person name="Nowell W R."/>
        </authorList>
    </citation>
    <scope>NUCLEOTIDE SEQUENCE</scope>
</reference>